<evidence type="ECO:0000256" key="1">
    <source>
        <dbReference type="SAM" id="MobiDB-lite"/>
    </source>
</evidence>
<feature type="region of interest" description="Disordered" evidence="1">
    <location>
        <begin position="242"/>
        <end position="309"/>
    </location>
</feature>
<comment type="caution">
    <text evidence="2">The sequence shown here is derived from an EMBL/GenBank/DDBJ whole genome shotgun (WGS) entry which is preliminary data.</text>
</comment>
<feature type="compositionally biased region" description="Low complexity" evidence="1">
    <location>
        <begin position="158"/>
        <end position="168"/>
    </location>
</feature>
<protein>
    <submittedName>
        <fullName evidence="2">Uncharacterized protein</fullName>
    </submittedName>
</protein>
<reference evidence="2 3" key="1">
    <citation type="submission" date="2020-08" db="EMBL/GenBank/DDBJ databases">
        <title>Genomic Encyclopedia of Type Strains, Phase IV (KMG-IV): sequencing the most valuable type-strain genomes for metagenomic binning, comparative biology and taxonomic classification.</title>
        <authorList>
            <person name="Goeker M."/>
        </authorList>
    </citation>
    <scope>NUCLEOTIDE SEQUENCE [LARGE SCALE GENOMIC DNA]</scope>
    <source>
        <strain evidence="2 3">DSM 23562</strain>
    </source>
</reference>
<feature type="compositionally biased region" description="Low complexity" evidence="1">
    <location>
        <begin position="245"/>
        <end position="259"/>
    </location>
</feature>
<feature type="compositionally biased region" description="Low complexity" evidence="1">
    <location>
        <begin position="100"/>
        <end position="135"/>
    </location>
</feature>
<keyword evidence="3" id="KW-1185">Reference proteome</keyword>
<dbReference type="AlphaFoldDB" id="A0A7W9SU82"/>
<dbReference type="EMBL" id="JACHGW010000004">
    <property type="protein sequence ID" value="MBB6052761.1"/>
    <property type="molecule type" value="Genomic_DNA"/>
</dbReference>
<feature type="region of interest" description="Disordered" evidence="1">
    <location>
        <begin position="91"/>
        <end position="226"/>
    </location>
</feature>
<organism evidence="2 3">
    <name type="scientific">Armatimonas rosea</name>
    <dbReference type="NCBI Taxonomy" id="685828"/>
    <lineage>
        <taxon>Bacteria</taxon>
        <taxon>Bacillati</taxon>
        <taxon>Armatimonadota</taxon>
        <taxon>Armatimonadia</taxon>
        <taxon>Armatimonadales</taxon>
        <taxon>Armatimonadaceae</taxon>
        <taxon>Armatimonas</taxon>
    </lineage>
</organism>
<name>A0A7W9SU82_ARMRO</name>
<gene>
    <name evidence="2" type="ORF">HNQ39_004582</name>
</gene>
<evidence type="ECO:0000313" key="3">
    <source>
        <dbReference type="Proteomes" id="UP000520814"/>
    </source>
</evidence>
<evidence type="ECO:0000313" key="2">
    <source>
        <dbReference type="EMBL" id="MBB6052761.1"/>
    </source>
</evidence>
<sequence length="309" mass="31398">MTPEEITTDDSNEEAFASLLKQASSAPMVTMLPPGLSERIAASTYARPTLWDKLSRVLRPAPARFALAGALTAATLSAVFLPRLSKVTVPPPPGTPAPLAPSAAPKQTTPTTPSAPVSATPTPATPAPALAAAPTQLAKSTERPATPESKPAPKLERATPAPRAAVTPMKEQPNRDLKPQVAAGAPAPLVASPTGQVTHEVAPTQLAARTGSTKLEPETAPTPAPAVVSPVVVAKRSPRLETALASASEPESTPTTAASETEEASRALRSMLTSVVGKKKAPDISSLSASRSGQTAAGTGLSVVRADVN</sequence>
<accession>A0A7W9SU82</accession>
<proteinExistence type="predicted"/>
<dbReference type="Proteomes" id="UP000520814">
    <property type="component" value="Unassembled WGS sequence"/>
</dbReference>
<feature type="compositionally biased region" description="Polar residues" evidence="1">
    <location>
        <begin position="285"/>
        <end position="297"/>
    </location>
</feature>
<dbReference type="RefSeq" id="WP_184202368.1">
    <property type="nucleotide sequence ID" value="NZ_JACHGW010000004.1"/>
</dbReference>